<evidence type="ECO:0000313" key="1">
    <source>
        <dbReference type="EMBL" id="PCS20400.1"/>
    </source>
</evidence>
<gene>
    <name evidence="1" type="ORF">RU92_GL000048</name>
</gene>
<reference evidence="1 2" key="1">
    <citation type="submission" date="2014-12" db="EMBL/GenBank/DDBJ databases">
        <title>Draft genome sequences of 10 type strains of Lactococcus.</title>
        <authorList>
            <person name="Sun Z."/>
            <person name="Zhong Z."/>
            <person name="Liu W."/>
            <person name="Zhang W."/>
            <person name="Zhang H."/>
        </authorList>
    </citation>
    <scope>NUCLEOTIDE SEQUENCE [LARGE SCALE GENOMIC DNA]</scope>
    <source>
        <strain evidence="1 2">DSM 21502</strain>
    </source>
</reference>
<accession>A0A2A5SWU5</accession>
<name>A0A2A5SWU5_LACLC</name>
<dbReference type="Proteomes" id="UP000218711">
    <property type="component" value="Unassembled WGS sequence"/>
</dbReference>
<dbReference type="EMBL" id="JXKC01000001">
    <property type="protein sequence ID" value="PCS20400.1"/>
    <property type="molecule type" value="Genomic_DNA"/>
</dbReference>
<sequence>MMKNELSINGATKKKIVKNFSFDVKFESRKINSKLKRKMKMRQTD</sequence>
<dbReference type="AlphaFoldDB" id="A0A2A5SWU5"/>
<protein>
    <submittedName>
        <fullName evidence="1">Uncharacterized protein</fullName>
    </submittedName>
</protein>
<organism evidence="1 2">
    <name type="scientific">Lactococcus cremoris subsp. tructae</name>
    <dbReference type="NCBI Taxonomy" id="542833"/>
    <lineage>
        <taxon>Bacteria</taxon>
        <taxon>Bacillati</taxon>
        <taxon>Bacillota</taxon>
        <taxon>Bacilli</taxon>
        <taxon>Lactobacillales</taxon>
        <taxon>Streptococcaceae</taxon>
        <taxon>Lactococcus</taxon>
    </lineage>
</organism>
<evidence type="ECO:0000313" key="2">
    <source>
        <dbReference type="Proteomes" id="UP000218711"/>
    </source>
</evidence>
<proteinExistence type="predicted"/>
<comment type="caution">
    <text evidence="1">The sequence shown here is derived from an EMBL/GenBank/DDBJ whole genome shotgun (WGS) entry which is preliminary data.</text>
</comment>